<evidence type="ECO:0000259" key="6">
    <source>
        <dbReference type="PROSITE" id="PS52015"/>
    </source>
</evidence>
<proteinExistence type="predicted"/>
<evidence type="ECO:0000256" key="1">
    <source>
        <dbReference type="ARBA" id="ARBA00004167"/>
    </source>
</evidence>
<feature type="compositionally biased region" description="Basic residues" evidence="5">
    <location>
        <begin position="97"/>
        <end position="133"/>
    </location>
</feature>
<feature type="region of interest" description="Disordered" evidence="5">
    <location>
        <begin position="143"/>
        <end position="162"/>
    </location>
</feature>
<dbReference type="Proteomes" id="UP000595074">
    <property type="component" value="Chromosome"/>
</dbReference>
<evidence type="ECO:0000256" key="3">
    <source>
        <dbReference type="ARBA" id="ARBA00022989"/>
    </source>
</evidence>
<dbReference type="Pfam" id="PF03544">
    <property type="entry name" value="TonB_C"/>
    <property type="match status" value="1"/>
</dbReference>
<dbReference type="RefSeq" id="WP_197547694.1">
    <property type="nucleotide sequence ID" value="NZ_CP063164.1"/>
</dbReference>
<reference evidence="7 8" key="1">
    <citation type="submission" date="2020-10" db="EMBL/GenBank/DDBJ databases">
        <title>The genome of sulfurovum sp.</title>
        <authorList>
            <person name="Xie S."/>
            <person name="Shao Z."/>
            <person name="Jiang L."/>
        </authorList>
    </citation>
    <scope>NUCLEOTIDE SEQUENCE [LARGE SCALE GENOMIC DNA]</scope>
    <source>
        <strain evidence="7 8">ST-419</strain>
    </source>
</reference>
<sequence>MKLLPPPSSKKEQKITLNLSQFVPPSIPQPKPPAKSVSKSVPPAVSPSPATEAKAEKASTPAAKRKRVEEKKGLEVAKKSAKENNATKTVKTETEKPKKRKIAKAKHQKPVKKKRTPEKKPLPKHFRIPKHSKDRLASALLGGMKQPAKRSSRAQPANTRADRMIKRLYGKEFYSYTKTQQKFIRQHLDEIYRITQNTLVINGYPDVAVRTGQQGVNIVSFYLHPNGDISHLRLIKPMGYEVLDKNTLAVIQTAYKDYPRPKTKTKIVFYVNYQLY</sequence>
<evidence type="ECO:0000256" key="5">
    <source>
        <dbReference type="SAM" id="MobiDB-lite"/>
    </source>
</evidence>
<protein>
    <submittedName>
        <fullName evidence="7">TonB family protein</fullName>
    </submittedName>
</protein>
<dbReference type="GO" id="GO:0055085">
    <property type="term" value="P:transmembrane transport"/>
    <property type="evidence" value="ECO:0007669"/>
    <property type="project" value="InterPro"/>
</dbReference>
<dbReference type="Gene3D" id="3.30.1150.10">
    <property type="match status" value="1"/>
</dbReference>
<evidence type="ECO:0000256" key="4">
    <source>
        <dbReference type="ARBA" id="ARBA00023136"/>
    </source>
</evidence>
<feature type="compositionally biased region" description="Basic and acidic residues" evidence="5">
    <location>
        <begin position="67"/>
        <end position="82"/>
    </location>
</feature>
<dbReference type="AlphaFoldDB" id="A0A7M1S0I2"/>
<dbReference type="EMBL" id="CP063164">
    <property type="protein sequence ID" value="QOR61023.1"/>
    <property type="molecule type" value="Genomic_DNA"/>
</dbReference>
<dbReference type="NCBIfam" id="TIGR01352">
    <property type="entry name" value="tonB_Cterm"/>
    <property type="match status" value="1"/>
</dbReference>
<organism evidence="7 8">
    <name type="scientific">Sulfurovum indicum</name>
    <dbReference type="NCBI Taxonomy" id="2779528"/>
    <lineage>
        <taxon>Bacteria</taxon>
        <taxon>Pseudomonadati</taxon>
        <taxon>Campylobacterota</taxon>
        <taxon>Epsilonproteobacteria</taxon>
        <taxon>Campylobacterales</taxon>
        <taxon>Sulfurovaceae</taxon>
        <taxon>Sulfurovum</taxon>
    </lineage>
</organism>
<keyword evidence="8" id="KW-1185">Reference proteome</keyword>
<comment type="subcellular location">
    <subcellularLocation>
        <location evidence="1">Membrane</location>
        <topology evidence="1">Single-pass membrane protein</topology>
    </subcellularLocation>
</comment>
<dbReference type="PROSITE" id="PS52015">
    <property type="entry name" value="TONB_CTD"/>
    <property type="match status" value="1"/>
</dbReference>
<dbReference type="InterPro" id="IPR006260">
    <property type="entry name" value="TonB/TolA_C"/>
</dbReference>
<gene>
    <name evidence="7" type="ORF">IMZ28_06020</name>
</gene>
<dbReference type="GO" id="GO:0016020">
    <property type="term" value="C:membrane"/>
    <property type="evidence" value="ECO:0007669"/>
    <property type="project" value="UniProtKB-SubCell"/>
</dbReference>
<dbReference type="KEGG" id="sinu:IMZ28_06020"/>
<dbReference type="SUPFAM" id="SSF74653">
    <property type="entry name" value="TolA/TonB C-terminal domain"/>
    <property type="match status" value="1"/>
</dbReference>
<evidence type="ECO:0000313" key="8">
    <source>
        <dbReference type="Proteomes" id="UP000595074"/>
    </source>
</evidence>
<name>A0A7M1S0I2_9BACT</name>
<evidence type="ECO:0000256" key="2">
    <source>
        <dbReference type="ARBA" id="ARBA00022692"/>
    </source>
</evidence>
<dbReference type="InterPro" id="IPR037682">
    <property type="entry name" value="TonB_C"/>
</dbReference>
<keyword evidence="2" id="KW-0812">Transmembrane</keyword>
<feature type="region of interest" description="Disordered" evidence="5">
    <location>
        <begin position="21"/>
        <end position="133"/>
    </location>
</feature>
<feature type="domain" description="TonB C-terminal" evidence="6">
    <location>
        <begin position="189"/>
        <end position="276"/>
    </location>
</feature>
<feature type="compositionally biased region" description="Low complexity" evidence="5">
    <location>
        <begin position="34"/>
        <end position="50"/>
    </location>
</feature>
<accession>A0A7M1S0I2</accession>
<keyword evidence="4" id="KW-0472">Membrane</keyword>
<keyword evidence="3" id="KW-1133">Transmembrane helix</keyword>
<evidence type="ECO:0000313" key="7">
    <source>
        <dbReference type="EMBL" id="QOR61023.1"/>
    </source>
</evidence>